<sequence length="150" mass="16945">KEFQFRCTDMFVRKFYHQTLNWSKRCATKASQKTPHNWEDQCYELILRVAHAIKEENIPAALIVNTDQTGINYTQGANLSWAATGSKQVPVVGQEEKRAFTLVVSVFADGTLLPFQAVFRGKSVISCPNANAPRYTDANKAGFKFVFFCN</sequence>
<proteinExistence type="predicted"/>
<evidence type="ECO:0000313" key="2">
    <source>
        <dbReference type="Proteomes" id="UP000054279"/>
    </source>
</evidence>
<accession>A0A0C9U9M3</accession>
<reference evidence="1 2" key="1">
    <citation type="submission" date="2014-06" db="EMBL/GenBank/DDBJ databases">
        <title>Evolutionary Origins and Diversification of the Mycorrhizal Mutualists.</title>
        <authorList>
            <consortium name="DOE Joint Genome Institute"/>
            <consortium name="Mycorrhizal Genomics Consortium"/>
            <person name="Kohler A."/>
            <person name="Kuo A."/>
            <person name="Nagy L.G."/>
            <person name="Floudas D."/>
            <person name="Copeland A."/>
            <person name="Barry K.W."/>
            <person name="Cichocki N."/>
            <person name="Veneault-Fourrey C."/>
            <person name="LaButti K."/>
            <person name="Lindquist E.A."/>
            <person name="Lipzen A."/>
            <person name="Lundell T."/>
            <person name="Morin E."/>
            <person name="Murat C."/>
            <person name="Riley R."/>
            <person name="Ohm R."/>
            <person name="Sun H."/>
            <person name="Tunlid A."/>
            <person name="Henrissat B."/>
            <person name="Grigoriev I.V."/>
            <person name="Hibbett D.S."/>
            <person name="Martin F."/>
        </authorList>
    </citation>
    <scope>NUCLEOTIDE SEQUENCE [LARGE SCALE GENOMIC DNA]</scope>
    <source>
        <strain evidence="1 2">SS14</strain>
    </source>
</reference>
<dbReference type="Proteomes" id="UP000054279">
    <property type="component" value="Unassembled WGS sequence"/>
</dbReference>
<dbReference type="OrthoDB" id="3341102at2759"/>
<feature type="non-terminal residue" evidence="1">
    <location>
        <position position="1"/>
    </location>
</feature>
<evidence type="ECO:0000313" key="1">
    <source>
        <dbReference type="EMBL" id="KIJ31234.1"/>
    </source>
</evidence>
<evidence type="ECO:0008006" key="3">
    <source>
        <dbReference type="Google" id="ProtNLM"/>
    </source>
</evidence>
<protein>
    <recommendedName>
        <fullName evidence="3">DDE-1 domain-containing protein</fullName>
    </recommendedName>
</protein>
<name>A0A0C9U9M3_SPHS4</name>
<dbReference type="EMBL" id="KN837246">
    <property type="protein sequence ID" value="KIJ31234.1"/>
    <property type="molecule type" value="Genomic_DNA"/>
</dbReference>
<gene>
    <name evidence="1" type="ORF">M422DRAFT_186282</name>
</gene>
<organism evidence="1 2">
    <name type="scientific">Sphaerobolus stellatus (strain SS14)</name>
    <dbReference type="NCBI Taxonomy" id="990650"/>
    <lineage>
        <taxon>Eukaryota</taxon>
        <taxon>Fungi</taxon>
        <taxon>Dikarya</taxon>
        <taxon>Basidiomycota</taxon>
        <taxon>Agaricomycotina</taxon>
        <taxon>Agaricomycetes</taxon>
        <taxon>Phallomycetidae</taxon>
        <taxon>Geastrales</taxon>
        <taxon>Sphaerobolaceae</taxon>
        <taxon>Sphaerobolus</taxon>
    </lineage>
</organism>
<dbReference type="AlphaFoldDB" id="A0A0C9U9M3"/>
<keyword evidence="2" id="KW-1185">Reference proteome</keyword>
<dbReference type="HOGENOM" id="CLU_046752_2_2_1"/>